<gene>
    <name evidence="1" type="ORF">LMG3458_02463</name>
</gene>
<dbReference type="Proteomes" id="UP000494111">
    <property type="component" value="Unassembled WGS sequence"/>
</dbReference>
<evidence type="ECO:0000313" key="1">
    <source>
        <dbReference type="EMBL" id="CAB3697421.1"/>
    </source>
</evidence>
<protein>
    <submittedName>
        <fullName evidence="1">Uncharacterized protein</fullName>
    </submittedName>
</protein>
<name>A0A6S6ZUJ8_9BURK</name>
<evidence type="ECO:0000313" key="2">
    <source>
        <dbReference type="Proteomes" id="UP000494111"/>
    </source>
</evidence>
<dbReference type="EMBL" id="CADIJO010000007">
    <property type="protein sequence ID" value="CAB3697421.1"/>
    <property type="molecule type" value="Genomic_DNA"/>
</dbReference>
<sequence>MKEAAAVADLLGRDVSIQDPVVLAAVQELCDEIPRILDAWDLLADLAAALEYAQRHPAAPLLAGDALRRRFLVERAESFLSGG</sequence>
<dbReference type="RefSeq" id="WP_175216417.1">
    <property type="nucleotide sequence ID" value="NZ_CADIJO010000007.1"/>
</dbReference>
<proteinExistence type="predicted"/>
<reference evidence="1 2" key="1">
    <citation type="submission" date="2020-04" db="EMBL/GenBank/DDBJ databases">
        <authorList>
            <person name="De Canck E."/>
        </authorList>
    </citation>
    <scope>NUCLEOTIDE SEQUENCE [LARGE SCALE GENOMIC DNA]</scope>
    <source>
        <strain evidence="1 2">LMG 3458</strain>
    </source>
</reference>
<dbReference type="AlphaFoldDB" id="A0A6S6ZUJ8"/>
<accession>A0A6S6ZUJ8</accession>
<organism evidence="1 2">
    <name type="scientific">Achromobacter deleyi</name>
    <dbReference type="NCBI Taxonomy" id="1353891"/>
    <lineage>
        <taxon>Bacteria</taxon>
        <taxon>Pseudomonadati</taxon>
        <taxon>Pseudomonadota</taxon>
        <taxon>Betaproteobacteria</taxon>
        <taxon>Burkholderiales</taxon>
        <taxon>Alcaligenaceae</taxon>
        <taxon>Achromobacter</taxon>
    </lineage>
</organism>